<evidence type="ECO:0000313" key="2">
    <source>
        <dbReference type="EMBL" id="KAI7789668.1"/>
    </source>
</evidence>
<dbReference type="EMBL" id="JAFHDT010000395">
    <property type="protein sequence ID" value="KAI7789668.1"/>
    <property type="molecule type" value="Genomic_DNA"/>
</dbReference>
<gene>
    <name evidence="2" type="ORF">IRJ41_010015</name>
</gene>
<comment type="caution">
    <text evidence="2">The sequence shown here is derived from an EMBL/GenBank/DDBJ whole genome shotgun (WGS) entry which is preliminary data.</text>
</comment>
<dbReference type="InterPro" id="IPR040521">
    <property type="entry name" value="KDZ"/>
</dbReference>
<keyword evidence="3" id="KW-1185">Reference proteome</keyword>
<organism evidence="2 3">
    <name type="scientific">Triplophysa rosa</name>
    <name type="common">Cave loach</name>
    <dbReference type="NCBI Taxonomy" id="992332"/>
    <lineage>
        <taxon>Eukaryota</taxon>
        <taxon>Metazoa</taxon>
        <taxon>Chordata</taxon>
        <taxon>Craniata</taxon>
        <taxon>Vertebrata</taxon>
        <taxon>Euteleostomi</taxon>
        <taxon>Actinopterygii</taxon>
        <taxon>Neopterygii</taxon>
        <taxon>Teleostei</taxon>
        <taxon>Ostariophysi</taxon>
        <taxon>Cypriniformes</taxon>
        <taxon>Nemacheilidae</taxon>
        <taxon>Triplophysa</taxon>
    </lineage>
</organism>
<accession>A0A9W7T498</accession>
<keyword evidence="1" id="KW-0732">Signal</keyword>
<dbReference type="PANTHER" id="PTHR33104">
    <property type="entry name" value="SI:DKEY-29D5.2"/>
    <property type="match status" value="1"/>
</dbReference>
<evidence type="ECO:0000313" key="3">
    <source>
        <dbReference type="Proteomes" id="UP001059041"/>
    </source>
</evidence>
<name>A0A9W7T498_TRIRA</name>
<feature type="chain" id="PRO_5040996740" evidence="1">
    <location>
        <begin position="26"/>
        <end position="400"/>
    </location>
</feature>
<reference evidence="2" key="1">
    <citation type="submission" date="2021-02" db="EMBL/GenBank/DDBJ databases">
        <title>Comparative genomics reveals that relaxation of natural selection precedes convergent phenotypic evolution of cavefish.</title>
        <authorList>
            <person name="Peng Z."/>
        </authorList>
    </citation>
    <scope>NUCLEOTIDE SEQUENCE</scope>
    <source>
        <tissue evidence="2">Muscle</tissue>
    </source>
</reference>
<feature type="signal peptide" evidence="1">
    <location>
        <begin position="1"/>
        <end position="25"/>
    </location>
</feature>
<dbReference type="AlphaFoldDB" id="A0A9W7T498"/>
<dbReference type="PANTHER" id="PTHR33104:SF2">
    <property type="entry name" value="CXC3 LIKE CYSTEINE CLUSTER DOMAIN-CONTAINING PROTEIN"/>
    <property type="match status" value="1"/>
</dbReference>
<protein>
    <submittedName>
        <fullName evidence="2">Uncharacterized protein</fullName>
    </submittedName>
</protein>
<sequence>MLLLLFCFCCLVRYLPLLFPEKICACSESLVCGSSQWTAAKESAKKSTSKIDEEGLEIAVCRHGGLLKGLNMFRGEIFAYPLFLQNTLSKENVSLFCSDVACKYWPYLKRVVGHCPELRHLLNMRPLLSVMHAKAHEWSCEIKWSGRNQEGAGLTIGEEVEQVNSLSRAAICTKYMSKAARSDMLTVLASAWNKRKSENLARCLSQRYVKTTERLKVERESFASLQAELNVSDDDIQQWVSDVQQWAADVVSSGKDDAGLEGRIQGLYISIKLRKNNLYHQTGNGNLSTKKMVFDRFMLLSQLKEEEQILVMEVKQHWQSLKEAECCLRDLSVEIKNNNCDITLSEESSSGLLCLLKRKLEDLNVLQNNARMLYQQCVLGQASENNLFDDISDEENECCT</sequence>
<proteinExistence type="predicted"/>
<dbReference type="Proteomes" id="UP001059041">
    <property type="component" value="Unassembled WGS sequence"/>
</dbReference>
<dbReference type="Pfam" id="PF18758">
    <property type="entry name" value="KDZ"/>
    <property type="match status" value="1"/>
</dbReference>
<evidence type="ECO:0000256" key="1">
    <source>
        <dbReference type="SAM" id="SignalP"/>
    </source>
</evidence>